<proteinExistence type="predicted"/>
<dbReference type="OrthoDB" id="10250354at2759"/>
<organism evidence="3 4">
    <name type="scientific">Kipferlia bialata</name>
    <dbReference type="NCBI Taxonomy" id="797122"/>
    <lineage>
        <taxon>Eukaryota</taxon>
        <taxon>Metamonada</taxon>
        <taxon>Carpediemonas-like organisms</taxon>
        <taxon>Kipferlia</taxon>
    </lineage>
</organism>
<dbReference type="EMBL" id="BDIP01001310">
    <property type="protein sequence ID" value="GIQ84109.1"/>
    <property type="molecule type" value="Genomic_DNA"/>
</dbReference>
<dbReference type="Gene3D" id="1.10.287.110">
    <property type="entry name" value="DnaJ domain"/>
    <property type="match status" value="1"/>
</dbReference>
<evidence type="ECO:0000313" key="4">
    <source>
        <dbReference type="Proteomes" id="UP000265618"/>
    </source>
</evidence>
<protein>
    <recommendedName>
        <fullName evidence="2">J domain-containing protein</fullName>
    </recommendedName>
</protein>
<evidence type="ECO:0000313" key="3">
    <source>
        <dbReference type="EMBL" id="GIQ84109.1"/>
    </source>
</evidence>
<keyword evidence="4" id="KW-1185">Reference proteome</keyword>
<gene>
    <name evidence="3" type="ORF">KIPB_005551</name>
</gene>
<feature type="non-terminal residue" evidence="3">
    <location>
        <position position="1"/>
    </location>
</feature>
<accession>A0A9K3CYN4</accession>
<dbReference type="InterPro" id="IPR036869">
    <property type="entry name" value="J_dom_sf"/>
</dbReference>
<reference evidence="3 4" key="1">
    <citation type="journal article" date="2018" name="PLoS ONE">
        <title>The draft genome of Kipferlia bialata reveals reductive genome evolution in fornicate parasites.</title>
        <authorList>
            <person name="Tanifuji G."/>
            <person name="Takabayashi S."/>
            <person name="Kume K."/>
            <person name="Takagi M."/>
            <person name="Nakayama T."/>
            <person name="Kamikawa R."/>
            <person name="Inagaki Y."/>
            <person name="Hashimoto T."/>
        </authorList>
    </citation>
    <scope>NUCLEOTIDE SEQUENCE [LARGE SCALE GENOMIC DNA]</scope>
    <source>
        <strain evidence="3">NY0173</strain>
    </source>
</reference>
<dbReference type="Proteomes" id="UP000265618">
    <property type="component" value="Unassembled WGS sequence"/>
</dbReference>
<sequence>MPEKDSEERDITEVDLTNKTAFEVLGVPTDCEDDTLIKKKYRNMSREYHPDKQRTPEGKAAGDKAMKVINASYSQIKTADARIVYRAVIKGT</sequence>
<dbReference type="CDD" id="cd06257">
    <property type="entry name" value="DnaJ"/>
    <property type="match status" value="1"/>
</dbReference>
<dbReference type="Pfam" id="PF00226">
    <property type="entry name" value="DnaJ"/>
    <property type="match status" value="1"/>
</dbReference>
<dbReference type="InterPro" id="IPR001623">
    <property type="entry name" value="DnaJ_domain"/>
</dbReference>
<dbReference type="AlphaFoldDB" id="A0A9K3CYN4"/>
<evidence type="ECO:0000259" key="2">
    <source>
        <dbReference type="PROSITE" id="PS50076"/>
    </source>
</evidence>
<dbReference type="SMART" id="SM00271">
    <property type="entry name" value="DnaJ"/>
    <property type="match status" value="1"/>
</dbReference>
<comment type="caution">
    <text evidence="3">The sequence shown here is derived from an EMBL/GenBank/DDBJ whole genome shotgun (WGS) entry which is preliminary data.</text>
</comment>
<name>A0A9K3CYN4_9EUKA</name>
<dbReference type="PROSITE" id="PS50076">
    <property type="entry name" value="DNAJ_2"/>
    <property type="match status" value="1"/>
</dbReference>
<feature type="compositionally biased region" description="Basic and acidic residues" evidence="1">
    <location>
        <begin position="44"/>
        <end position="63"/>
    </location>
</feature>
<evidence type="ECO:0000256" key="1">
    <source>
        <dbReference type="SAM" id="MobiDB-lite"/>
    </source>
</evidence>
<dbReference type="PRINTS" id="PR00625">
    <property type="entry name" value="JDOMAIN"/>
</dbReference>
<feature type="domain" description="J" evidence="2">
    <location>
        <begin position="20"/>
        <end position="89"/>
    </location>
</feature>
<feature type="region of interest" description="Disordered" evidence="1">
    <location>
        <begin position="43"/>
        <end position="63"/>
    </location>
</feature>
<dbReference type="SUPFAM" id="SSF46565">
    <property type="entry name" value="Chaperone J-domain"/>
    <property type="match status" value="1"/>
</dbReference>